<dbReference type="InterPro" id="IPR057727">
    <property type="entry name" value="WCX_dom"/>
</dbReference>
<dbReference type="InterPro" id="IPR036390">
    <property type="entry name" value="WH_DNA-bd_sf"/>
</dbReference>
<dbReference type="PROSITE" id="PS52050">
    <property type="entry name" value="WYL"/>
    <property type="match status" value="1"/>
</dbReference>
<keyword evidence="3" id="KW-0238">DNA-binding</keyword>
<feature type="domain" description="WYL" evidence="1">
    <location>
        <begin position="125"/>
        <end position="183"/>
    </location>
</feature>
<comment type="caution">
    <text evidence="3">The sequence shown here is derived from an EMBL/GenBank/DDBJ whole genome shotgun (WGS) entry which is preliminary data.</text>
</comment>
<dbReference type="SUPFAM" id="SSF46785">
    <property type="entry name" value="Winged helix' DNA-binding domain"/>
    <property type="match status" value="1"/>
</dbReference>
<dbReference type="GO" id="GO:0003677">
    <property type="term" value="F:DNA binding"/>
    <property type="evidence" value="ECO:0007669"/>
    <property type="project" value="UniProtKB-KW"/>
</dbReference>
<evidence type="ECO:0000313" key="3">
    <source>
        <dbReference type="EMBL" id="TDV42456.1"/>
    </source>
</evidence>
<dbReference type="Pfam" id="PF25583">
    <property type="entry name" value="WCX"/>
    <property type="match status" value="1"/>
</dbReference>
<proteinExistence type="predicted"/>
<sequence length="290" mass="33603">MAATDHDTLALRLADILRLLQDGERPTRLQLAERFRVSERTIYRDLCRLGDVVEPGADGVYQLAARYRSSLSPADLRTFARISGVEQLFPASDRRSWLELLKPGSASFLIRDGHFAAERPNSHDFRELGRAIEHKRRCHLSYTGKKRHIEPYRLVHNKGIWYLAATENGRLKSFAFARIDALQLLDESFVPDTTIQAQIETDDDIWFGESCLEVTVQVAASNAYYFLRRNVLPRQQLIKQLADGRLLLRCQVNHPNQLLPIIRYWIPHARILEPVWLQQQLHDELTDYLH</sequence>
<protein>
    <submittedName>
        <fullName evidence="3">Putative DNA-binding transcriptional regulator YafY</fullName>
    </submittedName>
</protein>
<dbReference type="InterPro" id="IPR051534">
    <property type="entry name" value="CBASS_pafABC_assoc_protein"/>
</dbReference>
<dbReference type="RefSeq" id="WP_134177139.1">
    <property type="nucleotide sequence ID" value="NZ_SOCQ01000014.1"/>
</dbReference>
<dbReference type="InterPro" id="IPR036388">
    <property type="entry name" value="WH-like_DNA-bd_sf"/>
</dbReference>
<feature type="domain" description="WCX" evidence="2">
    <location>
        <begin position="213"/>
        <end position="288"/>
    </location>
</feature>
<name>A0A4R7V4N5_9PSED</name>
<evidence type="ECO:0000313" key="4">
    <source>
        <dbReference type="Proteomes" id="UP000295804"/>
    </source>
</evidence>
<gene>
    <name evidence="3" type="ORF">EDF87_11496</name>
</gene>
<dbReference type="PANTHER" id="PTHR34580">
    <property type="match status" value="1"/>
</dbReference>
<dbReference type="Proteomes" id="UP000295804">
    <property type="component" value="Unassembled WGS sequence"/>
</dbReference>
<organism evidence="3 4">
    <name type="scientific">Pseudomonas helmanticensis</name>
    <dbReference type="NCBI Taxonomy" id="1471381"/>
    <lineage>
        <taxon>Bacteria</taxon>
        <taxon>Pseudomonadati</taxon>
        <taxon>Pseudomonadota</taxon>
        <taxon>Gammaproteobacteria</taxon>
        <taxon>Pseudomonadales</taxon>
        <taxon>Pseudomonadaceae</taxon>
        <taxon>Pseudomonas</taxon>
    </lineage>
</organism>
<dbReference type="InterPro" id="IPR026881">
    <property type="entry name" value="WYL_dom"/>
</dbReference>
<accession>A0A4R7V4N5</accession>
<evidence type="ECO:0000259" key="2">
    <source>
        <dbReference type="Pfam" id="PF25583"/>
    </source>
</evidence>
<dbReference type="Pfam" id="PF13280">
    <property type="entry name" value="WYL"/>
    <property type="match status" value="1"/>
</dbReference>
<evidence type="ECO:0000259" key="1">
    <source>
        <dbReference type="Pfam" id="PF13280"/>
    </source>
</evidence>
<dbReference type="PANTHER" id="PTHR34580:SF1">
    <property type="entry name" value="PROTEIN PAFC"/>
    <property type="match status" value="1"/>
</dbReference>
<reference evidence="3 4" key="1">
    <citation type="submission" date="2019-03" db="EMBL/GenBank/DDBJ databases">
        <title>Genomic analyses of the natural microbiome of Caenorhabditis elegans.</title>
        <authorList>
            <person name="Samuel B."/>
        </authorList>
    </citation>
    <scope>NUCLEOTIDE SEQUENCE [LARGE SCALE GENOMIC DNA]</scope>
    <source>
        <strain evidence="3 4">BIGb0525</strain>
    </source>
</reference>
<dbReference type="Gene3D" id="1.10.10.10">
    <property type="entry name" value="Winged helix-like DNA-binding domain superfamily/Winged helix DNA-binding domain"/>
    <property type="match status" value="1"/>
</dbReference>
<dbReference type="AlphaFoldDB" id="A0A4R7V4N5"/>
<dbReference type="EMBL" id="SOCQ01000014">
    <property type="protein sequence ID" value="TDV42456.1"/>
    <property type="molecule type" value="Genomic_DNA"/>
</dbReference>